<evidence type="ECO:0000256" key="1">
    <source>
        <dbReference type="SAM" id="Phobius"/>
    </source>
</evidence>
<evidence type="ECO:0000313" key="2">
    <source>
        <dbReference type="EMBL" id="PRQ35859.1"/>
    </source>
</evidence>
<name>A0A2P6QNU7_ROSCH</name>
<accession>A0A2P6QNU7</accession>
<feature type="transmembrane region" description="Helical" evidence="1">
    <location>
        <begin position="147"/>
        <end position="175"/>
    </location>
</feature>
<keyword evidence="1" id="KW-0812">Transmembrane</keyword>
<proteinExistence type="predicted"/>
<dbReference type="EMBL" id="PDCK01000042">
    <property type="protein sequence ID" value="PRQ35859.1"/>
    <property type="molecule type" value="Genomic_DNA"/>
</dbReference>
<feature type="transmembrane region" description="Helical" evidence="1">
    <location>
        <begin position="117"/>
        <end position="135"/>
    </location>
</feature>
<protein>
    <submittedName>
        <fullName evidence="2">Uncharacterized protein</fullName>
    </submittedName>
</protein>
<dbReference type="Gramene" id="PRQ35859">
    <property type="protein sequence ID" value="PRQ35859"/>
    <property type="gene ID" value="RchiOBHm_Chr4g0385081"/>
</dbReference>
<dbReference type="Proteomes" id="UP000238479">
    <property type="component" value="Chromosome 4"/>
</dbReference>
<gene>
    <name evidence="2" type="ORF">RchiOBHm_Chr4g0385081</name>
</gene>
<sequence length="188" mass="20940">MAFCHRFSTPLVQIYPRNCPCPLWMAFVASASGFASFSTTFKRTYTRWCIFTPKQRVDGFSQSHSARLLGVSWAYVSPVCCVPTGVEGSKMVLWWLILFKLGQGGGSGGILGMELFFPWWLLACVLGFFIFKFGLSNCIWAKPIRGFNYVLLGLCALFAGPTCLYLLGSVVPLYLLGSFVPLVLWCII</sequence>
<keyword evidence="1" id="KW-0472">Membrane</keyword>
<keyword evidence="3" id="KW-1185">Reference proteome</keyword>
<evidence type="ECO:0000313" key="3">
    <source>
        <dbReference type="Proteomes" id="UP000238479"/>
    </source>
</evidence>
<keyword evidence="1" id="KW-1133">Transmembrane helix</keyword>
<dbReference type="AlphaFoldDB" id="A0A2P6QNU7"/>
<comment type="caution">
    <text evidence="2">The sequence shown here is derived from an EMBL/GenBank/DDBJ whole genome shotgun (WGS) entry which is preliminary data.</text>
</comment>
<organism evidence="2 3">
    <name type="scientific">Rosa chinensis</name>
    <name type="common">China rose</name>
    <dbReference type="NCBI Taxonomy" id="74649"/>
    <lineage>
        <taxon>Eukaryota</taxon>
        <taxon>Viridiplantae</taxon>
        <taxon>Streptophyta</taxon>
        <taxon>Embryophyta</taxon>
        <taxon>Tracheophyta</taxon>
        <taxon>Spermatophyta</taxon>
        <taxon>Magnoliopsida</taxon>
        <taxon>eudicotyledons</taxon>
        <taxon>Gunneridae</taxon>
        <taxon>Pentapetalae</taxon>
        <taxon>rosids</taxon>
        <taxon>fabids</taxon>
        <taxon>Rosales</taxon>
        <taxon>Rosaceae</taxon>
        <taxon>Rosoideae</taxon>
        <taxon>Rosoideae incertae sedis</taxon>
        <taxon>Rosa</taxon>
    </lineage>
</organism>
<reference evidence="2 3" key="1">
    <citation type="journal article" date="2018" name="Nat. Genet.">
        <title>The Rosa genome provides new insights in the design of modern roses.</title>
        <authorList>
            <person name="Bendahmane M."/>
        </authorList>
    </citation>
    <scope>NUCLEOTIDE SEQUENCE [LARGE SCALE GENOMIC DNA]</scope>
    <source>
        <strain evidence="3">cv. Old Blush</strain>
    </source>
</reference>